<dbReference type="CDD" id="cd04182">
    <property type="entry name" value="GT_2_like_f"/>
    <property type="match status" value="1"/>
</dbReference>
<dbReference type="AlphaFoldDB" id="A0A1I6DSQ3"/>
<dbReference type="STRING" id="871652.SAMN04515673_10572"/>
<keyword evidence="3" id="KW-0548">Nucleotidyltransferase</keyword>
<dbReference type="PANTHER" id="PTHR43777">
    <property type="entry name" value="MOLYBDENUM COFACTOR CYTIDYLYLTRANSFERASE"/>
    <property type="match status" value="1"/>
</dbReference>
<proteinExistence type="predicted"/>
<dbReference type="GO" id="GO:0016779">
    <property type="term" value="F:nucleotidyltransferase activity"/>
    <property type="evidence" value="ECO:0007669"/>
    <property type="project" value="UniProtKB-KW"/>
</dbReference>
<dbReference type="Proteomes" id="UP000199302">
    <property type="component" value="Unassembled WGS sequence"/>
</dbReference>
<keyword evidence="1" id="KW-0460">Magnesium</keyword>
<dbReference type="Gene3D" id="3.90.550.10">
    <property type="entry name" value="Spore Coat Polysaccharide Biosynthesis Protein SpsA, Chain A"/>
    <property type="match status" value="1"/>
</dbReference>
<dbReference type="EMBL" id="FOYI01000005">
    <property type="protein sequence ID" value="SFR08474.1"/>
    <property type="molecule type" value="Genomic_DNA"/>
</dbReference>
<dbReference type="RefSeq" id="WP_092079441.1">
    <property type="nucleotide sequence ID" value="NZ_FOYI01000005.1"/>
</dbReference>
<gene>
    <name evidence="3" type="ORF">SAMN04515673_10572</name>
</gene>
<accession>A0A1I6DSQ3</accession>
<reference evidence="3 4" key="1">
    <citation type="submission" date="2016-10" db="EMBL/GenBank/DDBJ databases">
        <authorList>
            <person name="de Groot N.N."/>
        </authorList>
    </citation>
    <scope>NUCLEOTIDE SEQUENCE [LARGE SCALE GENOMIC DNA]</scope>
    <source>
        <strain evidence="4">KMM 9023,NRIC 0796,JCM 17311,KCTC 23692</strain>
    </source>
</reference>
<evidence type="ECO:0000256" key="1">
    <source>
        <dbReference type="ARBA" id="ARBA00022842"/>
    </source>
</evidence>
<evidence type="ECO:0000313" key="3">
    <source>
        <dbReference type="EMBL" id="SFR08474.1"/>
    </source>
</evidence>
<keyword evidence="4" id="KW-1185">Reference proteome</keyword>
<organism evidence="3 4">
    <name type="scientific">Poseidonocella sedimentorum</name>
    <dbReference type="NCBI Taxonomy" id="871652"/>
    <lineage>
        <taxon>Bacteria</taxon>
        <taxon>Pseudomonadati</taxon>
        <taxon>Pseudomonadota</taxon>
        <taxon>Alphaproteobacteria</taxon>
        <taxon>Rhodobacterales</taxon>
        <taxon>Roseobacteraceae</taxon>
        <taxon>Poseidonocella</taxon>
    </lineage>
</organism>
<dbReference type="PANTHER" id="PTHR43777:SF1">
    <property type="entry name" value="MOLYBDENUM COFACTOR CYTIDYLYLTRANSFERASE"/>
    <property type="match status" value="1"/>
</dbReference>
<evidence type="ECO:0000313" key="4">
    <source>
        <dbReference type="Proteomes" id="UP000199302"/>
    </source>
</evidence>
<dbReference type="Pfam" id="PF12804">
    <property type="entry name" value="NTP_transf_3"/>
    <property type="match status" value="1"/>
</dbReference>
<sequence length="234" mass="24706">MTSVRAILPAAGLSRRMGAANKLLLPIDGRPMIRHMAALYTEATGAPPLVVTGHEAEAVEAALAGSGAICLRNPDYARGQAGSVACGLGAAPEAAAYLIALGDQPLLRAADIRALLDAHWAGGNRRISIPCKGAARGNPVVVPRAFRARLLADPRNPGCGRFTRENAEHVARIACDAPGFYHDIDTPEAYRALFGPERGARTRRLLRAITALRRCVALTPQQADALASMKFPCC</sequence>
<evidence type="ECO:0000259" key="2">
    <source>
        <dbReference type="Pfam" id="PF12804"/>
    </source>
</evidence>
<dbReference type="OrthoDB" id="9779263at2"/>
<keyword evidence="3" id="KW-0808">Transferase</keyword>
<feature type="domain" description="MobA-like NTP transferase" evidence="2">
    <location>
        <begin position="7"/>
        <end position="166"/>
    </location>
</feature>
<dbReference type="InterPro" id="IPR029044">
    <property type="entry name" value="Nucleotide-diphossugar_trans"/>
</dbReference>
<name>A0A1I6DSQ3_9RHOB</name>
<protein>
    <submittedName>
        <fullName evidence="3">Molybdenum cofactor cytidylyltransferase</fullName>
    </submittedName>
</protein>
<dbReference type="InterPro" id="IPR025877">
    <property type="entry name" value="MobA-like_NTP_Trfase"/>
</dbReference>
<dbReference type="SUPFAM" id="SSF53448">
    <property type="entry name" value="Nucleotide-diphospho-sugar transferases"/>
    <property type="match status" value="1"/>
</dbReference>